<dbReference type="GO" id="GO:0016020">
    <property type="term" value="C:membrane"/>
    <property type="evidence" value="ECO:0007669"/>
    <property type="project" value="UniProtKB-SubCell"/>
</dbReference>
<dbReference type="PANTHER" id="PTHR35285:SF1">
    <property type="entry name" value="2-C-METHYL-D-ERYTHRITOL 4-PHOSPHATE CYTIDYLYLTRANSFERASE"/>
    <property type="match status" value="1"/>
</dbReference>
<dbReference type="EMBL" id="JAUJYO010000005">
    <property type="protein sequence ID" value="KAK1315571.1"/>
    <property type="molecule type" value="Genomic_DNA"/>
</dbReference>
<keyword evidence="6" id="KW-0732">Signal</keyword>
<organism evidence="8 9">
    <name type="scientific">Acorus calamus</name>
    <name type="common">Sweet flag</name>
    <dbReference type="NCBI Taxonomy" id="4465"/>
    <lineage>
        <taxon>Eukaryota</taxon>
        <taxon>Viridiplantae</taxon>
        <taxon>Streptophyta</taxon>
        <taxon>Embryophyta</taxon>
        <taxon>Tracheophyta</taxon>
        <taxon>Spermatophyta</taxon>
        <taxon>Magnoliopsida</taxon>
        <taxon>Liliopsida</taxon>
        <taxon>Acoraceae</taxon>
        <taxon>Acorus</taxon>
    </lineage>
</organism>
<evidence type="ECO:0000259" key="7">
    <source>
        <dbReference type="Pfam" id="PF20520"/>
    </source>
</evidence>
<feature type="transmembrane region" description="Helical" evidence="5">
    <location>
        <begin position="285"/>
        <end position="305"/>
    </location>
</feature>
<dbReference type="Pfam" id="PF20520">
    <property type="entry name" value="Ac45-VOA1_TM"/>
    <property type="match status" value="1"/>
</dbReference>
<keyword evidence="4 5" id="KW-0472">Membrane</keyword>
<evidence type="ECO:0000256" key="1">
    <source>
        <dbReference type="ARBA" id="ARBA00004167"/>
    </source>
</evidence>
<dbReference type="InterPro" id="IPR046756">
    <property type="entry name" value="VAS1/VOA1_TM"/>
</dbReference>
<evidence type="ECO:0000256" key="3">
    <source>
        <dbReference type="ARBA" id="ARBA00022989"/>
    </source>
</evidence>
<evidence type="ECO:0000313" key="9">
    <source>
        <dbReference type="Proteomes" id="UP001180020"/>
    </source>
</evidence>
<dbReference type="Proteomes" id="UP001180020">
    <property type="component" value="Unassembled WGS sequence"/>
</dbReference>
<evidence type="ECO:0000256" key="6">
    <source>
        <dbReference type="SAM" id="SignalP"/>
    </source>
</evidence>
<feature type="domain" description="V-type proton ATPase subunit S1/VOA1 transmembrane" evidence="7">
    <location>
        <begin position="281"/>
        <end position="313"/>
    </location>
</feature>
<sequence length="317" mass="34100">MEGLKGVLLVLLVSSALFTSGFSSPATVPSFLWSPRHLGSSFPGAKEIVNYHVISPEGLAKSVMLEGGWSNILCSGRNLQKPVDYAVVFVGEKLQSSDISKNKYIDPDLVDLLKLSFTKSNSSIAYPYVTASDEKETMENYLISAFTENCGVLGVNDIAFLESCSIVGEDLTKLAGLHSIHDYIGSRVEMEQKGTQLIVVCNKGSQELGHAQSEGEILSELVSLLEHSGASYSILYASNPFKSLHHPSVHAMDRFLAEDVSGNDSANVTLCDGVCQIKSSLLEGIFVGIVLLIILLSGLCCMIGIDTPTRFENAPDS</sequence>
<feature type="signal peptide" evidence="6">
    <location>
        <begin position="1"/>
        <end position="23"/>
    </location>
</feature>
<evidence type="ECO:0000256" key="2">
    <source>
        <dbReference type="ARBA" id="ARBA00022692"/>
    </source>
</evidence>
<comment type="caution">
    <text evidence="8">The sequence shown here is derived from an EMBL/GenBank/DDBJ whole genome shotgun (WGS) entry which is preliminary data.</text>
</comment>
<proteinExistence type="predicted"/>
<protein>
    <recommendedName>
        <fullName evidence="7">V-type proton ATPase subunit S1/VOA1 transmembrane domain-containing protein</fullName>
    </recommendedName>
</protein>
<name>A0AAV9ER34_ACOCL</name>
<feature type="chain" id="PRO_5043676007" description="V-type proton ATPase subunit S1/VOA1 transmembrane domain-containing protein" evidence="6">
    <location>
        <begin position="24"/>
        <end position="317"/>
    </location>
</feature>
<gene>
    <name evidence="8" type="ORF">QJS10_CPA05g00596</name>
</gene>
<evidence type="ECO:0000313" key="8">
    <source>
        <dbReference type="EMBL" id="KAK1315571.1"/>
    </source>
</evidence>
<comment type="subcellular location">
    <subcellularLocation>
        <location evidence="1">Membrane</location>
        <topology evidence="1">Single-pass membrane protein</topology>
    </subcellularLocation>
</comment>
<evidence type="ECO:0000256" key="4">
    <source>
        <dbReference type="ARBA" id="ARBA00023136"/>
    </source>
</evidence>
<keyword evidence="2 5" id="KW-0812">Transmembrane</keyword>
<dbReference type="PANTHER" id="PTHR35285">
    <property type="entry name" value="2-C-METHYL-D-ERYTHRITOL 4-PHOSPHATE CYTIDYLYLTRANSFERASE"/>
    <property type="match status" value="1"/>
</dbReference>
<keyword evidence="3 5" id="KW-1133">Transmembrane helix</keyword>
<accession>A0AAV9ER34</accession>
<keyword evidence="9" id="KW-1185">Reference proteome</keyword>
<reference evidence="8" key="2">
    <citation type="submission" date="2023-06" db="EMBL/GenBank/DDBJ databases">
        <authorList>
            <person name="Ma L."/>
            <person name="Liu K.-W."/>
            <person name="Li Z."/>
            <person name="Hsiao Y.-Y."/>
            <person name="Qi Y."/>
            <person name="Fu T."/>
            <person name="Tang G."/>
            <person name="Zhang D."/>
            <person name="Sun W.-H."/>
            <person name="Liu D.-K."/>
            <person name="Li Y."/>
            <person name="Chen G.-Z."/>
            <person name="Liu X.-D."/>
            <person name="Liao X.-Y."/>
            <person name="Jiang Y.-T."/>
            <person name="Yu X."/>
            <person name="Hao Y."/>
            <person name="Huang J."/>
            <person name="Zhao X.-W."/>
            <person name="Ke S."/>
            <person name="Chen Y.-Y."/>
            <person name="Wu W.-L."/>
            <person name="Hsu J.-L."/>
            <person name="Lin Y.-F."/>
            <person name="Huang M.-D."/>
            <person name="Li C.-Y."/>
            <person name="Huang L."/>
            <person name="Wang Z.-W."/>
            <person name="Zhao X."/>
            <person name="Zhong W.-Y."/>
            <person name="Peng D.-H."/>
            <person name="Ahmad S."/>
            <person name="Lan S."/>
            <person name="Zhang J.-S."/>
            <person name="Tsai W.-C."/>
            <person name="Van De Peer Y."/>
            <person name="Liu Z.-J."/>
        </authorList>
    </citation>
    <scope>NUCLEOTIDE SEQUENCE</scope>
    <source>
        <strain evidence="8">CP</strain>
        <tissue evidence="8">Leaves</tissue>
    </source>
</reference>
<dbReference type="AlphaFoldDB" id="A0AAV9ER34"/>
<reference evidence="8" key="1">
    <citation type="journal article" date="2023" name="Nat. Commun.">
        <title>Diploid and tetraploid genomes of Acorus and the evolution of monocots.</title>
        <authorList>
            <person name="Ma L."/>
            <person name="Liu K.W."/>
            <person name="Li Z."/>
            <person name="Hsiao Y.Y."/>
            <person name="Qi Y."/>
            <person name="Fu T."/>
            <person name="Tang G.D."/>
            <person name="Zhang D."/>
            <person name="Sun W.H."/>
            <person name="Liu D.K."/>
            <person name="Li Y."/>
            <person name="Chen G.Z."/>
            <person name="Liu X.D."/>
            <person name="Liao X.Y."/>
            <person name="Jiang Y.T."/>
            <person name="Yu X."/>
            <person name="Hao Y."/>
            <person name="Huang J."/>
            <person name="Zhao X.W."/>
            <person name="Ke S."/>
            <person name="Chen Y.Y."/>
            <person name="Wu W.L."/>
            <person name="Hsu J.L."/>
            <person name="Lin Y.F."/>
            <person name="Huang M.D."/>
            <person name="Li C.Y."/>
            <person name="Huang L."/>
            <person name="Wang Z.W."/>
            <person name="Zhao X."/>
            <person name="Zhong W.Y."/>
            <person name="Peng D.H."/>
            <person name="Ahmad S."/>
            <person name="Lan S."/>
            <person name="Zhang J.S."/>
            <person name="Tsai W.C."/>
            <person name="Van de Peer Y."/>
            <person name="Liu Z.J."/>
        </authorList>
    </citation>
    <scope>NUCLEOTIDE SEQUENCE</scope>
    <source>
        <strain evidence="8">CP</strain>
    </source>
</reference>
<evidence type="ECO:0000256" key="5">
    <source>
        <dbReference type="SAM" id="Phobius"/>
    </source>
</evidence>